<evidence type="ECO:0000259" key="3">
    <source>
        <dbReference type="PROSITE" id="PS51186"/>
    </source>
</evidence>
<dbReference type="EMBL" id="JYON01000001">
    <property type="protein sequence ID" value="KJH73420.1"/>
    <property type="molecule type" value="Genomic_DNA"/>
</dbReference>
<dbReference type="PROSITE" id="PS51186">
    <property type="entry name" value="GNAT"/>
    <property type="match status" value="1"/>
</dbReference>
<evidence type="ECO:0000313" key="4">
    <source>
        <dbReference type="EMBL" id="KJH73420.1"/>
    </source>
</evidence>
<dbReference type="SUPFAM" id="SSF55729">
    <property type="entry name" value="Acyl-CoA N-acyltransferases (Nat)"/>
    <property type="match status" value="1"/>
</dbReference>
<dbReference type="STRING" id="1618023.UH38_01195"/>
<dbReference type="Pfam" id="PF00583">
    <property type="entry name" value="Acetyltransf_1"/>
    <property type="match status" value="1"/>
</dbReference>
<organism evidence="4 5">
    <name type="scientific">Aliterella atlantica CENA595</name>
    <dbReference type="NCBI Taxonomy" id="1618023"/>
    <lineage>
        <taxon>Bacteria</taxon>
        <taxon>Bacillati</taxon>
        <taxon>Cyanobacteriota</taxon>
        <taxon>Cyanophyceae</taxon>
        <taxon>Chroococcidiopsidales</taxon>
        <taxon>Aliterellaceae</taxon>
        <taxon>Aliterella</taxon>
    </lineage>
</organism>
<dbReference type="AlphaFoldDB" id="A0A0D8ZXD3"/>
<sequence length="146" mass="16389">MKIRSAQLEDIETLFNIRVSVEENHLSREELAALGVTPKTVARMLQTNCHAWLAEIDSQAIAFIMANAQEGSIFVIAVLPAFAGRGVGRALMAKAEEWLRSQGFAEIWLLTANDPKLRAYGFYQHLGWIADESQPDELIKFTKRQS</sequence>
<comment type="caution">
    <text evidence="4">The sequence shown here is derived from an EMBL/GenBank/DDBJ whole genome shotgun (WGS) entry which is preliminary data.</text>
</comment>
<keyword evidence="2" id="KW-0012">Acyltransferase</keyword>
<evidence type="ECO:0000256" key="2">
    <source>
        <dbReference type="ARBA" id="ARBA00023315"/>
    </source>
</evidence>
<accession>A0A0D8ZXD3</accession>
<dbReference type="GO" id="GO:0016747">
    <property type="term" value="F:acyltransferase activity, transferring groups other than amino-acyl groups"/>
    <property type="evidence" value="ECO:0007669"/>
    <property type="project" value="InterPro"/>
</dbReference>
<evidence type="ECO:0000313" key="5">
    <source>
        <dbReference type="Proteomes" id="UP000032452"/>
    </source>
</evidence>
<dbReference type="InterPro" id="IPR050832">
    <property type="entry name" value="Bact_Acetyltransf"/>
</dbReference>
<dbReference type="PANTHER" id="PTHR43877">
    <property type="entry name" value="AMINOALKYLPHOSPHONATE N-ACETYLTRANSFERASE-RELATED-RELATED"/>
    <property type="match status" value="1"/>
</dbReference>
<gene>
    <name evidence="4" type="ORF">UH38_01195</name>
</gene>
<dbReference type="RefSeq" id="WP_045052768.1">
    <property type="nucleotide sequence ID" value="NZ_CAWMDP010000017.1"/>
</dbReference>
<dbReference type="CDD" id="cd04301">
    <property type="entry name" value="NAT_SF"/>
    <property type="match status" value="1"/>
</dbReference>
<proteinExistence type="predicted"/>
<protein>
    <submittedName>
        <fullName evidence="4">GCN5 family acetyltransferase</fullName>
    </submittedName>
</protein>
<feature type="domain" description="N-acetyltransferase" evidence="3">
    <location>
        <begin position="1"/>
        <end position="146"/>
    </location>
</feature>
<dbReference type="OrthoDB" id="9800797at2"/>
<reference evidence="4 5" key="1">
    <citation type="submission" date="2015-02" db="EMBL/GenBank/DDBJ databases">
        <title>Draft genome of a novel marine cyanobacterium (Chroococcales) isolated from South Atlantic Ocean.</title>
        <authorList>
            <person name="Rigonato J."/>
            <person name="Alvarenga D.O."/>
            <person name="Branco L.H."/>
            <person name="Varani A.M."/>
            <person name="Brandini F.P."/>
            <person name="Fiore M.F."/>
        </authorList>
    </citation>
    <scope>NUCLEOTIDE SEQUENCE [LARGE SCALE GENOMIC DNA]</scope>
    <source>
        <strain evidence="4 5">CENA595</strain>
    </source>
</reference>
<dbReference type="InterPro" id="IPR016181">
    <property type="entry name" value="Acyl_CoA_acyltransferase"/>
</dbReference>
<dbReference type="Gene3D" id="3.40.630.30">
    <property type="match status" value="1"/>
</dbReference>
<keyword evidence="1 4" id="KW-0808">Transferase</keyword>
<name>A0A0D8ZXD3_9CYAN</name>
<dbReference type="Proteomes" id="UP000032452">
    <property type="component" value="Unassembled WGS sequence"/>
</dbReference>
<keyword evidence="5" id="KW-1185">Reference proteome</keyword>
<dbReference type="InterPro" id="IPR000182">
    <property type="entry name" value="GNAT_dom"/>
</dbReference>
<evidence type="ECO:0000256" key="1">
    <source>
        <dbReference type="ARBA" id="ARBA00022679"/>
    </source>
</evidence>